<evidence type="ECO:0000256" key="7">
    <source>
        <dbReference type="ARBA" id="ARBA00022723"/>
    </source>
</evidence>
<comment type="caution">
    <text evidence="15">The sequence shown here is derived from an EMBL/GenBank/DDBJ whole genome shotgun (WGS) entry which is preliminary data.</text>
</comment>
<reference evidence="15 16" key="1">
    <citation type="submission" date="2019-11" db="EMBL/GenBank/DDBJ databases">
        <title>Whole-genome sequence of a Rhodoblastus acidophilus DSM 142.</title>
        <authorList>
            <person name="Kyndt J.A."/>
            <person name="Meyer T.E."/>
        </authorList>
    </citation>
    <scope>NUCLEOTIDE SEQUENCE [LARGE SCALE GENOMIC DNA]</scope>
    <source>
        <strain evidence="15 16">DSM 142</strain>
    </source>
</reference>
<feature type="transmembrane region" description="Helical" evidence="13">
    <location>
        <begin position="89"/>
        <end position="120"/>
    </location>
</feature>
<keyword evidence="8" id="KW-0249">Electron transport</keyword>
<dbReference type="Gene3D" id="1.20.950.20">
    <property type="entry name" value="Transmembrane di-heme cytochromes, Chain C"/>
    <property type="match status" value="1"/>
</dbReference>
<evidence type="ECO:0000313" key="15">
    <source>
        <dbReference type="EMBL" id="MTV29733.1"/>
    </source>
</evidence>
<comment type="similarity">
    <text evidence="12">Belongs to the cytochrome b561 family.</text>
</comment>
<dbReference type="GO" id="GO:0046872">
    <property type="term" value="F:metal ion binding"/>
    <property type="evidence" value="ECO:0007669"/>
    <property type="project" value="UniProtKB-KW"/>
</dbReference>
<feature type="transmembrane region" description="Helical" evidence="13">
    <location>
        <begin position="140"/>
        <end position="161"/>
    </location>
</feature>
<dbReference type="InterPro" id="IPR011577">
    <property type="entry name" value="Cyt_b561_bac/Ni-Hgenase"/>
</dbReference>
<comment type="subcellular location">
    <subcellularLocation>
        <location evidence="2">Cell membrane</location>
        <topology evidence="2">Multi-pass membrane protein</topology>
    </subcellularLocation>
</comment>
<proteinExistence type="inferred from homology"/>
<dbReference type="GO" id="GO:0020037">
    <property type="term" value="F:heme binding"/>
    <property type="evidence" value="ECO:0007669"/>
    <property type="project" value="TreeGrafter"/>
</dbReference>
<organism evidence="15 16">
    <name type="scientific">Rhodoblastus acidophilus</name>
    <name type="common">Rhodopseudomonas acidophila</name>
    <dbReference type="NCBI Taxonomy" id="1074"/>
    <lineage>
        <taxon>Bacteria</taxon>
        <taxon>Pseudomonadati</taxon>
        <taxon>Pseudomonadota</taxon>
        <taxon>Alphaproteobacteria</taxon>
        <taxon>Hyphomicrobiales</taxon>
        <taxon>Rhodoblastaceae</taxon>
        <taxon>Rhodoblastus</taxon>
    </lineage>
</organism>
<name>A0A6N8DKK9_RHOAC</name>
<dbReference type="GO" id="GO:0022904">
    <property type="term" value="P:respiratory electron transport chain"/>
    <property type="evidence" value="ECO:0007669"/>
    <property type="project" value="InterPro"/>
</dbReference>
<evidence type="ECO:0000256" key="3">
    <source>
        <dbReference type="ARBA" id="ARBA00022448"/>
    </source>
</evidence>
<feature type="transmembrane region" description="Helical" evidence="13">
    <location>
        <begin position="48"/>
        <end position="68"/>
    </location>
</feature>
<gene>
    <name evidence="15" type="ORF">GJ654_01850</name>
</gene>
<evidence type="ECO:0000313" key="16">
    <source>
        <dbReference type="Proteomes" id="UP000439113"/>
    </source>
</evidence>
<dbReference type="EMBL" id="WNKS01000001">
    <property type="protein sequence ID" value="MTV29733.1"/>
    <property type="molecule type" value="Genomic_DNA"/>
</dbReference>
<dbReference type="SUPFAM" id="SSF81342">
    <property type="entry name" value="Transmembrane di-heme cytochromes"/>
    <property type="match status" value="1"/>
</dbReference>
<dbReference type="InterPro" id="IPR052168">
    <property type="entry name" value="Cytochrome_b561_oxidase"/>
</dbReference>
<feature type="domain" description="Cytochrome b561 bacterial/Ni-hydrogenase" evidence="14">
    <location>
        <begin position="7"/>
        <end position="172"/>
    </location>
</feature>
<dbReference type="Pfam" id="PF01292">
    <property type="entry name" value="Ni_hydr_CYTB"/>
    <property type="match status" value="1"/>
</dbReference>
<evidence type="ECO:0000256" key="12">
    <source>
        <dbReference type="ARBA" id="ARBA00037975"/>
    </source>
</evidence>
<dbReference type="AlphaFoldDB" id="A0A6N8DKK9"/>
<evidence type="ECO:0000256" key="8">
    <source>
        <dbReference type="ARBA" id="ARBA00022982"/>
    </source>
</evidence>
<evidence type="ECO:0000256" key="1">
    <source>
        <dbReference type="ARBA" id="ARBA00001970"/>
    </source>
</evidence>
<dbReference type="GO" id="GO:0009055">
    <property type="term" value="F:electron transfer activity"/>
    <property type="evidence" value="ECO:0007669"/>
    <property type="project" value="InterPro"/>
</dbReference>
<protein>
    <submittedName>
        <fullName evidence="15">Cytochrome B</fullName>
    </submittedName>
</protein>
<dbReference type="PANTHER" id="PTHR30529">
    <property type="entry name" value="CYTOCHROME B561"/>
    <property type="match status" value="1"/>
</dbReference>
<keyword evidence="11 13" id="KW-0472">Membrane</keyword>
<keyword evidence="3" id="KW-0813">Transport</keyword>
<evidence type="ECO:0000256" key="9">
    <source>
        <dbReference type="ARBA" id="ARBA00022989"/>
    </source>
</evidence>
<comment type="cofactor">
    <cofactor evidence="1">
        <name>heme b</name>
        <dbReference type="ChEBI" id="CHEBI:60344"/>
    </cofactor>
</comment>
<keyword evidence="6 13" id="KW-0812">Transmembrane</keyword>
<dbReference type="PANTHER" id="PTHR30529:SF7">
    <property type="entry name" value="CYTOCHROME B561 BACTERIAL_NI-HYDROGENASE DOMAIN-CONTAINING PROTEIN"/>
    <property type="match status" value="1"/>
</dbReference>
<evidence type="ECO:0000256" key="10">
    <source>
        <dbReference type="ARBA" id="ARBA00023004"/>
    </source>
</evidence>
<evidence type="ECO:0000256" key="5">
    <source>
        <dbReference type="ARBA" id="ARBA00022617"/>
    </source>
</evidence>
<accession>A0A6N8DKK9</accession>
<dbReference type="InterPro" id="IPR016174">
    <property type="entry name" value="Di-haem_cyt_TM"/>
</dbReference>
<dbReference type="GO" id="GO:0005886">
    <property type="term" value="C:plasma membrane"/>
    <property type="evidence" value="ECO:0007669"/>
    <property type="project" value="UniProtKB-SubCell"/>
</dbReference>
<evidence type="ECO:0000256" key="11">
    <source>
        <dbReference type="ARBA" id="ARBA00023136"/>
    </source>
</evidence>
<keyword evidence="4" id="KW-1003">Cell membrane</keyword>
<keyword evidence="9 13" id="KW-1133">Transmembrane helix</keyword>
<evidence type="ECO:0000256" key="4">
    <source>
        <dbReference type="ARBA" id="ARBA00022475"/>
    </source>
</evidence>
<dbReference type="Proteomes" id="UP000439113">
    <property type="component" value="Unassembled WGS sequence"/>
</dbReference>
<keyword evidence="7" id="KW-0479">Metal-binding</keyword>
<keyword evidence="10" id="KW-0408">Iron</keyword>
<evidence type="ECO:0000256" key="6">
    <source>
        <dbReference type="ARBA" id="ARBA00022692"/>
    </source>
</evidence>
<evidence type="ECO:0000256" key="13">
    <source>
        <dbReference type="SAM" id="Phobius"/>
    </source>
</evidence>
<evidence type="ECO:0000259" key="14">
    <source>
        <dbReference type="Pfam" id="PF01292"/>
    </source>
</evidence>
<keyword evidence="5" id="KW-0349">Heme</keyword>
<feature type="transmembrane region" description="Helical" evidence="13">
    <location>
        <begin position="7"/>
        <end position="28"/>
    </location>
</feature>
<evidence type="ECO:0000256" key="2">
    <source>
        <dbReference type="ARBA" id="ARBA00004651"/>
    </source>
</evidence>
<sequence length="175" mass="19060">MKSSSDRYGAVAVSIHWLSALLILVLLYSGFRAAGLHDPAAKAALLRLHLPVALVVLALTAFRILWWLSFDAKPAALGFPPLQERLARIVHVLLYVVILGMVASGVGMTVATGAASQIFSTDVSALPDFWRVPPRVPHGLGARLLVALLGLHVAAALYHHFVRRDAAFRRIWFAR</sequence>